<organism evidence="2 3">
    <name type="scientific">Chania multitudinisentens RB-25</name>
    <dbReference type="NCBI Taxonomy" id="1441930"/>
    <lineage>
        <taxon>Bacteria</taxon>
        <taxon>Pseudomonadati</taxon>
        <taxon>Pseudomonadota</taxon>
        <taxon>Gammaproteobacteria</taxon>
        <taxon>Enterobacterales</taxon>
        <taxon>Yersiniaceae</taxon>
        <taxon>Chania</taxon>
    </lineage>
</organism>
<proteinExistence type="predicted"/>
<dbReference type="OrthoDB" id="1523598at2"/>
<gene>
    <name evidence="2" type="ORF">Z042_01555</name>
</gene>
<dbReference type="HOGENOM" id="CLU_057859_2_1_6"/>
<dbReference type="EMBL" id="CP007044">
    <property type="protein sequence ID" value="AHG18467.2"/>
    <property type="molecule type" value="Genomic_DNA"/>
</dbReference>
<dbReference type="AlphaFoldDB" id="W0L885"/>
<dbReference type="KEGG" id="sfo:Z042_01555"/>
<protein>
    <submittedName>
        <fullName evidence="2">Peptidoglycan-binding protein</fullName>
    </submittedName>
</protein>
<evidence type="ECO:0000313" key="2">
    <source>
        <dbReference type="EMBL" id="AHG18467.2"/>
    </source>
</evidence>
<dbReference type="Pfam" id="PF11860">
    <property type="entry name" value="Muramidase"/>
    <property type="match status" value="1"/>
</dbReference>
<reference evidence="2 3" key="2">
    <citation type="submission" date="2015-03" db="EMBL/GenBank/DDBJ databases">
        <authorList>
            <person name="Chan K.-G."/>
        </authorList>
    </citation>
    <scope>NUCLEOTIDE SEQUENCE [LARGE SCALE GENOMIC DNA]</scope>
    <source>
        <strain evidence="2 3">RB-25</strain>
    </source>
</reference>
<sequence>MKNLSVINYQNAASRLGVPVAAIRTVAEVESAGSGLLPDGRPKILFERHVFLRQLSTAGIKTDGWPGDLVNKQPGGYNGGVAEHERLERAAKIHRASALQSCSWGAFQLMGYHWRRLGYPSLQDFINAMYRGDAAHLDAFVRFILADNGLLKALRALDWPEFARRYNGPGYAANQYDKKMAAAFKKYSENR</sequence>
<reference evidence="2 3" key="1">
    <citation type="submission" date="2014-01" db="EMBL/GenBank/DDBJ databases">
        <title>Isolation of Serratia multitudinisentens RB-25 from Ex-Landfill site.</title>
        <authorList>
            <person name="Robson E.H.J."/>
        </authorList>
    </citation>
    <scope>NUCLEOTIDE SEQUENCE [LARGE SCALE GENOMIC DNA]</scope>
    <source>
        <strain evidence="2 3">RB-25</strain>
    </source>
</reference>
<accession>W0L885</accession>
<name>W0L885_9GAMM</name>
<evidence type="ECO:0000313" key="3">
    <source>
        <dbReference type="Proteomes" id="UP000019030"/>
    </source>
</evidence>
<dbReference type="eggNOG" id="COG3409">
    <property type="taxonomic scope" value="Bacteria"/>
</dbReference>
<dbReference type="InterPro" id="IPR024408">
    <property type="entry name" value="Muramidase"/>
</dbReference>
<dbReference type="STRING" id="1441930.Z042_01555"/>
<keyword evidence="3" id="KW-1185">Reference proteome</keyword>
<dbReference type="RefSeq" id="WP_037405874.1">
    <property type="nucleotide sequence ID" value="NZ_CP007044.2"/>
</dbReference>
<evidence type="ECO:0000259" key="1">
    <source>
        <dbReference type="Pfam" id="PF11860"/>
    </source>
</evidence>
<feature type="domain" description="N-acetylmuramidase" evidence="1">
    <location>
        <begin position="20"/>
        <end position="187"/>
    </location>
</feature>
<dbReference type="Proteomes" id="UP000019030">
    <property type="component" value="Chromosome"/>
</dbReference>